<dbReference type="FunFam" id="3.30.1180.20:FF:000001">
    <property type="entry name" value="Dihydroxyacetone kinase 1"/>
    <property type="match status" value="1"/>
</dbReference>
<evidence type="ECO:0000313" key="9">
    <source>
        <dbReference type="Proteomes" id="UP000708298"/>
    </source>
</evidence>
<dbReference type="Pfam" id="PF02734">
    <property type="entry name" value="Dak2"/>
    <property type="match status" value="1"/>
</dbReference>
<dbReference type="PROSITE" id="PS51480">
    <property type="entry name" value="DHAL"/>
    <property type="match status" value="1"/>
</dbReference>
<dbReference type="NCBIfam" id="TIGR02365">
    <property type="entry name" value="dha_L_ycgS"/>
    <property type="match status" value="1"/>
</dbReference>
<dbReference type="EC" id="2.7.1.121" evidence="8"/>
<dbReference type="InterPro" id="IPR004006">
    <property type="entry name" value="DhaK_dom"/>
</dbReference>
<dbReference type="SUPFAM" id="SSF82549">
    <property type="entry name" value="DAK1/DegV-like"/>
    <property type="match status" value="1"/>
</dbReference>
<dbReference type="AlphaFoldDB" id="A0A964E0U0"/>
<proteinExistence type="predicted"/>
<accession>A0A964E0U0</accession>
<keyword evidence="1 8" id="KW-0808">Transferase</keyword>
<dbReference type="PANTHER" id="PTHR28629:SF4">
    <property type="entry name" value="TRIOKINASE_FMN CYCLASE"/>
    <property type="match status" value="1"/>
</dbReference>
<name>A0A964E0U0_9PROT</name>
<reference evidence="8" key="1">
    <citation type="journal article" date="2021" name="Microorganisms">
        <title>Acidisoma silvae sp. nov. and Acidisomacellulosilytica sp. nov., Two Acidophilic Bacteria Isolated from Decaying Wood, Hydrolyzing Cellulose and Producing Poly-3-hydroxybutyrate.</title>
        <authorList>
            <person name="Mieszkin S."/>
            <person name="Pouder E."/>
            <person name="Uroz S."/>
            <person name="Simon-Colin C."/>
            <person name="Alain K."/>
        </authorList>
    </citation>
    <scope>NUCLEOTIDE SEQUENCE</scope>
    <source>
        <strain evidence="8">HW T2.11</strain>
    </source>
</reference>
<dbReference type="NCBIfam" id="NF011049">
    <property type="entry name" value="PRK14479.1"/>
    <property type="match status" value="1"/>
</dbReference>
<sequence length="555" mass="56040">MKKLINNPVSVVPEMLEGLVRLSPGLRLLSDSHVVLRQTQTEGVALVSGGGAGHEPAHAGFIGPGLLHAAVTGDVFTSPSTDAVLEAIRAVATPAGVLLIVKNYTGDRLNFGLAAEMARAEGIPAEVVIVDDDTALEAGPENAGRRGIAGTVLVHKVAGAAAAAGLDLAAVKAEAEAAIAALGTMAVALSPCTVPAAGKPGFTLGETEIELGLGIHGEAGIRRVSMASADRLTEILLDRVVAQKGLRAGDKVALLVNNLGATPVMELLIVARSALASLEARGISVERVWAGTFLTAIDMAGCSLSLMKVDAARLARLDAPASAPAWTPGQVPQRPAKPTELAPQARVLGTSSPRFEASLRAICAALSEAEPKLTAMDQAVGDGDLGISLERGAAAILAALPELDLAHPPAALAGLSSLLRRVLGGTSGPLYAVMLLRASRSLTAASSVTPGAWAEAFAEGVQALAQLGDGRAGDRTMLDALLPAAEALRTALAGDVPVSAAIAAAASAAREGADATAKMAPRRGRSSYLGDRTAGHADPGAEAVAIWLKALADLP</sequence>
<dbReference type="RefSeq" id="WP_227323315.1">
    <property type="nucleotide sequence ID" value="NZ_JAESVB010000016.1"/>
</dbReference>
<evidence type="ECO:0000256" key="5">
    <source>
        <dbReference type="SAM" id="MobiDB-lite"/>
    </source>
</evidence>
<evidence type="ECO:0000259" key="7">
    <source>
        <dbReference type="PROSITE" id="PS51481"/>
    </source>
</evidence>
<dbReference type="Gene3D" id="3.30.1180.20">
    <property type="entry name" value="Dihydroxyacetone kinase, domain 2"/>
    <property type="match status" value="1"/>
</dbReference>
<comment type="caution">
    <text evidence="8">The sequence shown here is derived from an EMBL/GenBank/DDBJ whole genome shotgun (WGS) entry which is preliminary data.</text>
</comment>
<protein>
    <submittedName>
        <fullName evidence="8">Dihydroxyacetone kinase subunit DhaK</fullName>
        <ecNumber evidence="8">2.7.1.121</ecNumber>
    </submittedName>
</protein>
<dbReference type="SMART" id="SM01120">
    <property type="entry name" value="Dak2"/>
    <property type="match status" value="1"/>
</dbReference>
<feature type="region of interest" description="Disordered" evidence="5">
    <location>
        <begin position="513"/>
        <end position="536"/>
    </location>
</feature>
<dbReference type="Pfam" id="PF02733">
    <property type="entry name" value="Dak1"/>
    <property type="match status" value="1"/>
</dbReference>
<dbReference type="Gene3D" id="1.25.40.340">
    <property type="match status" value="1"/>
</dbReference>
<dbReference type="GO" id="GO:0019563">
    <property type="term" value="P:glycerol catabolic process"/>
    <property type="evidence" value="ECO:0007669"/>
    <property type="project" value="TreeGrafter"/>
</dbReference>
<dbReference type="InterPro" id="IPR012737">
    <property type="entry name" value="DhaK_L_YcgS"/>
</dbReference>
<gene>
    <name evidence="8" type="primary">dhaK</name>
    <name evidence="8" type="ORF">ASILVAE211_20905</name>
</gene>
<evidence type="ECO:0000256" key="3">
    <source>
        <dbReference type="ARBA" id="ARBA00022777"/>
    </source>
</evidence>
<dbReference type="GO" id="GO:0047324">
    <property type="term" value="F:phosphoenolpyruvate-glycerone phosphotransferase activity"/>
    <property type="evidence" value="ECO:0007669"/>
    <property type="project" value="UniProtKB-EC"/>
</dbReference>
<evidence type="ECO:0000256" key="4">
    <source>
        <dbReference type="ARBA" id="ARBA00022840"/>
    </source>
</evidence>
<dbReference type="GO" id="GO:0004371">
    <property type="term" value="F:glycerone kinase activity"/>
    <property type="evidence" value="ECO:0007669"/>
    <property type="project" value="InterPro"/>
</dbReference>
<reference evidence="8" key="2">
    <citation type="submission" date="2021-01" db="EMBL/GenBank/DDBJ databases">
        <authorList>
            <person name="Mieszkin S."/>
            <person name="Pouder E."/>
            <person name="Alain K."/>
        </authorList>
    </citation>
    <scope>NUCLEOTIDE SEQUENCE</scope>
    <source>
        <strain evidence="8">HW T2.11</strain>
    </source>
</reference>
<dbReference type="PROSITE" id="PS51481">
    <property type="entry name" value="DHAK"/>
    <property type="match status" value="1"/>
</dbReference>
<evidence type="ECO:0000256" key="2">
    <source>
        <dbReference type="ARBA" id="ARBA00022741"/>
    </source>
</evidence>
<keyword evidence="3 8" id="KW-0418">Kinase</keyword>
<keyword evidence="4" id="KW-0067">ATP-binding</keyword>
<dbReference type="FunFam" id="3.40.50.10440:FF:000001">
    <property type="entry name" value="Dihydroxyacetone kinase, DhaK subunit"/>
    <property type="match status" value="1"/>
</dbReference>
<dbReference type="GO" id="GO:0005829">
    <property type="term" value="C:cytosol"/>
    <property type="evidence" value="ECO:0007669"/>
    <property type="project" value="TreeGrafter"/>
</dbReference>
<dbReference type="SUPFAM" id="SSF101473">
    <property type="entry name" value="DhaL-like"/>
    <property type="match status" value="1"/>
</dbReference>
<dbReference type="InterPro" id="IPR036117">
    <property type="entry name" value="DhaL_dom_sf"/>
</dbReference>
<dbReference type="InterPro" id="IPR050861">
    <property type="entry name" value="Dihydroxyacetone_Kinase"/>
</dbReference>
<dbReference type="Gene3D" id="3.40.50.10440">
    <property type="entry name" value="Dihydroxyacetone kinase, domain 1"/>
    <property type="match status" value="1"/>
</dbReference>
<feature type="domain" description="DhaK" evidence="7">
    <location>
        <begin position="7"/>
        <end position="326"/>
    </location>
</feature>
<dbReference type="EMBL" id="JAESVB010000016">
    <property type="protein sequence ID" value="MCB8877666.1"/>
    <property type="molecule type" value="Genomic_DNA"/>
</dbReference>
<dbReference type="PANTHER" id="PTHR28629">
    <property type="entry name" value="TRIOKINASE/FMN CYCLASE"/>
    <property type="match status" value="1"/>
</dbReference>
<keyword evidence="2" id="KW-0547">Nucleotide-binding</keyword>
<feature type="domain" description="DhaL" evidence="6">
    <location>
        <begin position="353"/>
        <end position="553"/>
    </location>
</feature>
<evidence type="ECO:0000259" key="6">
    <source>
        <dbReference type="PROSITE" id="PS51480"/>
    </source>
</evidence>
<dbReference type="InterPro" id="IPR004007">
    <property type="entry name" value="DhaL_dom"/>
</dbReference>
<keyword evidence="9" id="KW-1185">Reference proteome</keyword>
<dbReference type="GO" id="GO:0005524">
    <property type="term" value="F:ATP binding"/>
    <property type="evidence" value="ECO:0007669"/>
    <property type="project" value="UniProtKB-KW"/>
</dbReference>
<evidence type="ECO:0000256" key="1">
    <source>
        <dbReference type="ARBA" id="ARBA00022679"/>
    </source>
</evidence>
<dbReference type="FunFam" id="1.25.40.340:FF:000002">
    <property type="entry name" value="Dihydroxyacetone kinase, L subunit"/>
    <property type="match status" value="1"/>
</dbReference>
<dbReference type="Proteomes" id="UP000708298">
    <property type="component" value="Unassembled WGS sequence"/>
</dbReference>
<organism evidence="8 9">
    <name type="scientific">Acidisoma silvae</name>
    <dbReference type="NCBI Taxonomy" id="2802396"/>
    <lineage>
        <taxon>Bacteria</taxon>
        <taxon>Pseudomonadati</taxon>
        <taxon>Pseudomonadota</taxon>
        <taxon>Alphaproteobacteria</taxon>
        <taxon>Acetobacterales</taxon>
        <taxon>Acidocellaceae</taxon>
        <taxon>Acidisoma</taxon>
    </lineage>
</organism>
<evidence type="ECO:0000313" key="8">
    <source>
        <dbReference type="EMBL" id="MCB8877666.1"/>
    </source>
</evidence>